<dbReference type="EMBL" id="LSRS01000003">
    <property type="protein sequence ID" value="KAF1084903.1"/>
    <property type="molecule type" value="Genomic_DNA"/>
</dbReference>
<keyword evidence="1" id="KW-0805">Transcription regulation</keyword>
<evidence type="ECO:0000256" key="1">
    <source>
        <dbReference type="ARBA" id="ARBA00023015"/>
    </source>
</evidence>
<dbReference type="SMART" id="SM00347">
    <property type="entry name" value="HTH_MARR"/>
    <property type="match status" value="1"/>
</dbReference>
<dbReference type="PROSITE" id="PS50995">
    <property type="entry name" value="HTH_MARR_2"/>
    <property type="match status" value="1"/>
</dbReference>
<dbReference type="RefSeq" id="WP_161821448.1">
    <property type="nucleotide sequence ID" value="NZ_LSRS01000003.1"/>
</dbReference>
<feature type="domain" description="HTH marR-type" evidence="4">
    <location>
        <begin position="8"/>
        <end position="142"/>
    </location>
</feature>
<dbReference type="InterPro" id="IPR036388">
    <property type="entry name" value="WH-like_DNA-bd_sf"/>
</dbReference>
<organism evidence="5 6">
    <name type="scientific">Sporotomaculum syntrophicum</name>
    <dbReference type="NCBI Taxonomy" id="182264"/>
    <lineage>
        <taxon>Bacteria</taxon>
        <taxon>Bacillati</taxon>
        <taxon>Bacillota</taxon>
        <taxon>Clostridia</taxon>
        <taxon>Eubacteriales</taxon>
        <taxon>Desulfallaceae</taxon>
        <taxon>Sporotomaculum</taxon>
    </lineage>
</organism>
<accession>A0A9D2WPV9</accession>
<proteinExistence type="predicted"/>
<evidence type="ECO:0000256" key="2">
    <source>
        <dbReference type="ARBA" id="ARBA00023125"/>
    </source>
</evidence>
<dbReference type="Proteomes" id="UP000798488">
    <property type="component" value="Unassembled WGS sequence"/>
</dbReference>
<evidence type="ECO:0000256" key="3">
    <source>
        <dbReference type="ARBA" id="ARBA00023163"/>
    </source>
</evidence>
<reference evidence="5" key="1">
    <citation type="submission" date="2016-02" db="EMBL/GenBank/DDBJ databases">
        <title>Draft Genome Sequence of Sporotomaculum syntrophicum Strain FB, a Syntrophic Benzoate Degrader.</title>
        <authorList>
            <person name="Nobu M.K."/>
            <person name="Narihiro T."/>
            <person name="Qiu Y.-L."/>
            <person name="Ohashi A."/>
            <person name="Liu W.-T."/>
            <person name="Yuji S."/>
        </authorList>
    </citation>
    <scope>NUCLEOTIDE SEQUENCE</scope>
    <source>
        <strain evidence="5">FB</strain>
    </source>
</reference>
<name>A0A9D2WPV9_9FIRM</name>
<comment type="caution">
    <text evidence="5">The sequence shown here is derived from an EMBL/GenBank/DDBJ whole genome shotgun (WGS) entry which is preliminary data.</text>
</comment>
<dbReference type="PRINTS" id="PR00598">
    <property type="entry name" value="HTHMARR"/>
</dbReference>
<dbReference type="GO" id="GO:0003677">
    <property type="term" value="F:DNA binding"/>
    <property type="evidence" value="ECO:0007669"/>
    <property type="project" value="UniProtKB-KW"/>
</dbReference>
<dbReference type="Pfam" id="PF01047">
    <property type="entry name" value="MarR"/>
    <property type="match status" value="1"/>
</dbReference>
<dbReference type="InterPro" id="IPR000835">
    <property type="entry name" value="HTH_MarR-typ"/>
</dbReference>
<gene>
    <name evidence="5" type="primary">yusO_2</name>
    <name evidence="5" type="ORF">SPSYN_01039</name>
</gene>
<dbReference type="InterPro" id="IPR036390">
    <property type="entry name" value="WH_DNA-bd_sf"/>
</dbReference>
<evidence type="ECO:0000313" key="6">
    <source>
        <dbReference type="Proteomes" id="UP000798488"/>
    </source>
</evidence>
<keyword evidence="3" id="KW-0804">Transcription</keyword>
<protein>
    <submittedName>
        <fullName evidence="5">HTH-type transcriptional regulator YusO</fullName>
    </submittedName>
</protein>
<evidence type="ECO:0000313" key="5">
    <source>
        <dbReference type="EMBL" id="KAF1084903.1"/>
    </source>
</evidence>
<keyword evidence="6" id="KW-1185">Reference proteome</keyword>
<dbReference type="PANTHER" id="PTHR42756">
    <property type="entry name" value="TRANSCRIPTIONAL REGULATOR, MARR"/>
    <property type="match status" value="1"/>
</dbReference>
<sequence length="151" mass="17280">MGENFVCDADILEKSGALFRRVWQEYQEYLTPEGSQVSPHQMYLLKLLERESTLTPSEIAGQFGITLGAATGFIDRVYKLGLITRTRSEEDRRLVLIQLTPEGVSQLRAFEQQQKQKHRDIINKIGLPEIIAMNQSLEKFLKVLEELGGRE</sequence>
<dbReference type="OrthoDB" id="5461037at2"/>
<dbReference type="AlphaFoldDB" id="A0A9D2WPV9"/>
<keyword evidence="2" id="KW-0238">DNA-binding</keyword>
<dbReference type="Gene3D" id="1.10.10.10">
    <property type="entry name" value="Winged helix-like DNA-binding domain superfamily/Winged helix DNA-binding domain"/>
    <property type="match status" value="1"/>
</dbReference>
<dbReference type="SUPFAM" id="SSF46785">
    <property type="entry name" value="Winged helix' DNA-binding domain"/>
    <property type="match status" value="1"/>
</dbReference>
<dbReference type="PANTHER" id="PTHR42756:SF1">
    <property type="entry name" value="TRANSCRIPTIONAL REPRESSOR OF EMRAB OPERON"/>
    <property type="match status" value="1"/>
</dbReference>
<evidence type="ECO:0000259" key="4">
    <source>
        <dbReference type="PROSITE" id="PS50995"/>
    </source>
</evidence>
<dbReference type="GO" id="GO:0003700">
    <property type="term" value="F:DNA-binding transcription factor activity"/>
    <property type="evidence" value="ECO:0007669"/>
    <property type="project" value="InterPro"/>
</dbReference>